<protein>
    <recommendedName>
        <fullName evidence="3">F-box domain-containing protein</fullName>
    </recommendedName>
</protein>
<accession>A0A6A6QDA8</accession>
<dbReference type="SUPFAM" id="SSF52047">
    <property type="entry name" value="RNI-like"/>
    <property type="match status" value="1"/>
</dbReference>
<keyword evidence="2" id="KW-1185">Reference proteome</keyword>
<name>A0A6A6QDA8_9PEZI</name>
<organism evidence="1 2">
    <name type="scientific">Lophium mytilinum</name>
    <dbReference type="NCBI Taxonomy" id="390894"/>
    <lineage>
        <taxon>Eukaryota</taxon>
        <taxon>Fungi</taxon>
        <taxon>Dikarya</taxon>
        <taxon>Ascomycota</taxon>
        <taxon>Pezizomycotina</taxon>
        <taxon>Dothideomycetes</taxon>
        <taxon>Pleosporomycetidae</taxon>
        <taxon>Mytilinidiales</taxon>
        <taxon>Mytilinidiaceae</taxon>
        <taxon>Lophium</taxon>
    </lineage>
</organism>
<sequence>MAPTLSEFPDELLTEIIAFIKSGCKGNHAAALTDLAFVSKKFARCTQEVLFRNIDFRLFSHKTDVRTWPPKGARLFSLFRTLLSKPSLAKKVRSLHCGSYGVFQVKSGTCSWDILQNHIKTLAIPENLKELWLKDTRNEQYDAILSGVISIVPNLRQLCLQVNDFFPYTLAKFFIFSLGPILGSLQVLELEAQDSNGIQLSEAYYRDTYSNTSYLRHPSLRLRHPSLRKLCIRDVDDRSHGYVTAPLHGVSGITDLSIDGTTGEETLKSLLRCFKGLKSLQCTGTAGSAWNASYVNLDKIFDGLRAHQDTLERLTIEWDVQAEHRTDPGSSFSFARFNHLRTLTISSKIWVSSRAGKPWVNQQCAPGIIAQLLANSLPTSLTSLDLLDWGYSHACNPEWTLTSSKVSDGNADLEPLRCLIPWLQEDEGLPNLRCISFGRLKEDFDDFSCEWPRNSYPRGLELELYKTNVADCLLKAGVEVVIRYS</sequence>
<dbReference type="AlphaFoldDB" id="A0A6A6QDA8"/>
<dbReference type="OrthoDB" id="3750626at2759"/>
<gene>
    <name evidence="1" type="ORF">BU16DRAFT_531371</name>
</gene>
<dbReference type="Proteomes" id="UP000799750">
    <property type="component" value="Unassembled WGS sequence"/>
</dbReference>
<evidence type="ECO:0008006" key="3">
    <source>
        <dbReference type="Google" id="ProtNLM"/>
    </source>
</evidence>
<dbReference type="InterPro" id="IPR032675">
    <property type="entry name" value="LRR_dom_sf"/>
</dbReference>
<reference evidence="1" key="1">
    <citation type="journal article" date="2020" name="Stud. Mycol.">
        <title>101 Dothideomycetes genomes: a test case for predicting lifestyles and emergence of pathogens.</title>
        <authorList>
            <person name="Haridas S."/>
            <person name="Albert R."/>
            <person name="Binder M."/>
            <person name="Bloem J."/>
            <person name="Labutti K."/>
            <person name="Salamov A."/>
            <person name="Andreopoulos B."/>
            <person name="Baker S."/>
            <person name="Barry K."/>
            <person name="Bills G."/>
            <person name="Bluhm B."/>
            <person name="Cannon C."/>
            <person name="Castanera R."/>
            <person name="Culley D."/>
            <person name="Daum C."/>
            <person name="Ezra D."/>
            <person name="Gonzalez J."/>
            <person name="Henrissat B."/>
            <person name="Kuo A."/>
            <person name="Liang C."/>
            <person name="Lipzen A."/>
            <person name="Lutzoni F."/>
            <person name="Magnuson J."/>
            <person name="Mondo S."/>
            <person name="Nolan M."/>
            <person name="Ohm R."/>
            <person name="Pangilinan J."/>
            <person name="Park H.-J."/>
            <person name="Ramirez L."/>
            <person name="Alfaro M."/>
            <person name="Sun H."/>
            <person name="Tritt A."/>
            <person name="Yoshinaga Y."/>
            <person name="Zwiers L.-H."/>
            <person name="Turgeon B."/>
            <person name="Goodwin S."/>
            <person name="Spatafora J."/>
            <person name="Crous P."/>
            <person name="Grigoriev I."/>
        </authorList>
    </citation>
    <scope>NUCLEOTIDE SEQUENCE</scope>
    <source>
        <strain evidence="1">CBS 269.34</strain>
    </source>
</reference>
<proteinExistence type="predicted"/>
<dbReference type="Gene3D" id="3.80.10.10">
    <property type="entry name" value="Ribonuclease Inhibitor"/>
    <property type="match status" value="1"/>
</dbReference>
<evidence type="ECO:0000313" key="2">
    <source>
        <dbReference type="Proteomes" id="UP000799750"/>
    </source>
</evidence>
<evidence type="ECO:0000313" key="1">
    <source>
        <dbReference type="EMBL" id="KAF2489980.1"/>
    </source>
</evidence>
<dbReference type="EMBL" id="MU004198">
    <property type="protein sequence ID" value="KAF2489980.1"/>
    <property type="molecule type" value="Genomic_DNA"/>
</dbReference>